<dbReference type="InterPro" id="IPR023213">
    <property type="entry name" value="CAT-like_dom_sf"/>
</dbReference>
<evidence type="ECO:0000313" key="5">
    <source>
        <dbReference type="Proteomes" id="UP000320762"/>
    </source>
</evidence>
<reference evidence="4 5" key="1">
    <citation type="journal article" date="2019" name="New Phytol.">
        <title>Comparative genomics reveals unique wood-decay strategies and fruiting body development in the Schizophyllaceae.</title>
        <authorList>
            <person name="Almasi E."/>
            <person name="Sahu N."/>
            <person name="Krizsan K."/>
            <person name="Balint B."/>
            <person name="Kovacs G.M."/>
            <person name="Kiss B."/>
            <person name="Cseklye J."/>
            <person name="Drula E."/>
            <person name="Henrissat B."/>
            <person name="Nagy I."/>
            <person name="Chovatia M."/>
            <person name="Adam C."/>
            <person name="LaButti K."/>
            <person name="Lipzen A."/>
            <person name="Riley R."/>
            <person name="Grigoriev I.V."/>
            <person name="Nagy L.G."/>
        </authorList>
    </citation>
    <scope>NUCLEOTIDE SEQUENCE [LARGE SCALE GENOMIC DNA]</scope>
    <source>
        <strain evidence="4 5">NL-1724</strain>
    </source>
</reference>
<dbReference type="InterPro" id="IPR009992">
    <property type="entry name" value="Tri3/Sat12/Sat16/Mac1"/>
</dbReference>
<keyword evidence="2" id="KW-0808">Transferase</keyword>
<proteinExistence type="inferred from homology"/>
<name>A0A550CI71_9AGAR</name>
<comment type="similarity">
    <text evidence="1">Belongs to the trichothecene O-acetyltransferase family.</text>
</comment>
<feature type="compositionally biased region" description="Low complexity" evidence="3">
    <location>
        <begin position="333"/>
        <end position="352"/>
    </location>
</feature>
<evidence type="ECO:0000313" key="4">
    <source>
        <dbReference type="EMBL" id="TRM64502.1"/>
    </source>
</evidence>
<accession>A0A550CI71</accession>
<evidence type="ECO:0000256" key="1">
    <source>
        <dbReference type="ARBA" id="ARBA00006439"/>
    </source>
</evidence>
<feature type="region of interest" description="Disordered" evidence="3">
    <location>
        <begin position="332"/>
        <end position="352"/>
    </location>
</feature>
<dbReference type="EMBL" id="VDMD01000007">
    <property type="protein sequence ID" value="TRM64502.1"/>
    <property type="molecule type" value="Genomic_DNA"/>
</dbReference>
<dbReference type="Gene3D" id="3.30.559.10">
    <property type="entry name" value="Chloramphenicol acetyltransferase-like domain"/>
    <property type="match status" value="1"/>
</dbReference>
<dbReference type="GO" id="GO:0043386">
    <property type="term" value="P:mycotoxin biosynthetic process"/>
    <property type="evidence" value="ECO:0007669"/>
    <property type="project" value="InterPro"/>
</dbReference>
<sequence>MYLLSSFFLPLSFPGPQLHPFHPLPSTRKAMAGLDWKQWTQSASDPRSYARLANNAELFEHCMQTMGGGDFIMHLCLTLCLESDVSPSGFLASARQAWLALRRQIPSIGATITGYGFDLTVTYRVPTEAEADAWARETVTLYEGGGGDIDEARFQLSSRPNPAEGSALGCFVYVVPTSNRREYGVVLVLNHTLFDGTGGKVVGGHYVDQLANALRSGSSVPRITWGDEVKNLLPGYATIMAETELTDEESVKDAVNGLLGDVVSTAAIAHTVTYATKYIANKDARTSTRVAVRELDQETSTRILAACKARGWSVNHVANTALSMVLASNNPPSTSTLDSASTSTSDSASTSTPDRAAHVFWLAINCRDRLRPPYNAPRAYSAFAMCLMPLAIPIQDTFVPDEAPLDERKKRLLSVTANVVQPVYARAKTYPALLASEQELLGMMLGPVIAAGGLPPQTNPLFLADGDAGKQIPSSCPGAFNVKRCVMSVNKRDGVPVCRLHSHGGQLVFNMDYNPEAIPREVVEGWTQAWVDTVSLIL</sequence>
<gene>
    <name evidence="4" type="ORF">BD626DRAFT_492042</name>
</gene>
<dbReference type="Pfam" id="PF07428">
    <property type="entry name" value="Tri3"/>
    <property type="match status" value="1"/>
</dbReference>
<evidence type="ECO:0000256" key="3">
    <source>
        <dbReference type="SAM" id="MobiDB-lite"/>
    </source>
</evidence>
<evidence type="ECO:0008006" key="6">
    <source>
        <dbReference type="Google" id="ProtNLM"/>
    </source>
</evidence>
<dbReference type="Proteomes" id="UP000320762">
    <property type="component" value="Unassembled WGS sequence"/>
</dbReference>
<dbReference type="PANTHER" id="PTHR42034">
    <property type="entry name" value="CHROMOSOME 7, WHOLE GENOME SHOTGUN SEQUENCE-RELATED"/>
    <property type="match status" value="1"/>
</dbReference>
<protein>
    <recommendedName>
        <fullName evidence="6">Alcohol acetyltransferase</fullName>
    </recommendedName>
</protein>
<organism evidence="4 5">
    <name type="scientific">Schizophyllum amplum</name>
    <dbReference type="NCBI Taxonomy" id="97359"/>
    <lineage>
        <taxon>Eukaryota</taxon>
        <taxon>Fungi</taxon>
        <taxon>Dikarya</taxon>
        <taxon>Basidiomycota</taxon>
        <taxon>Agaricomycotina</taxon>
        <taxon>Agaricomycetes</taxon>
        <taxon>Agaricomycetidae</taxon>
        <taxon>Agaricales</taxon>
        <taxon>Schizophyllaceae</taxon>
        <taxon>Schizophyllum</taxon>
    </lineage>
</organism>
<dbReference type="GO" id="GO:0016407">
    <property type="term" value="F:acetyltransferase activity"/>
    <property type="evidence" value="ECO:0007669"/>
    <property type="project" value="InterPro"/>
</dbReference>
<dbReference type="PANTHER" id="PTHR42034:SF1">
    <property type="entry name" value="CONDENSATION DOMAIN-CONTAINING PROTEIN"/>
    <property type="match status" value="1"/>
</dbReference>
<keyword evidence="5" id="KW-1185">Reference proteome</keyword>
<dbReference type="OrthoDB" id="3252971at2759"/>
<evidence type="ECO:0000256" key="2">
    <source>
        <dbReference type="ARBA" id="ARBA00022679"/>
    </source>
</evidence>
<dbReference type="AlphaFoldDB" id="A0A550CI71"/>
<dbReference type="Gene3D" id="3.30.559.30">
    <property type="entry name" value="Nonribosomal peptide synthetase, condensation domain"/>
    <property type="match status" value="1"/>
</dbReference>
<comment type="caution">
    <text evidence="4">The sequence shown here is derived from an EMBL/GenBank/DDBJ whole genome shotgun (WGS) entry which is preliminary data.</text>
</comment>